<organism evidence="2 3">
    <name type="scientific">Halobacillus litoralis</name>
    <dbReference type="NCBI Taxonomy" id="45668"/>
    <lineage>
        <taxon>Bacteria</taxon>
        <taxon>Bacillati</taxon>
        <taxon>Bacillota</taxon>
        <taxon>Bacilli</taxon>
        <taxon>Bacillales</taxon>
        <taxon>Bacillaceae</taxon>
        <taxon>Halobacillus</taxon>
    </lineage>
</organism>
<dbReference type="SUPFAM" id="SSF55729">
    <property type="entry name" value="Acyl-CoA N-acyltransferases (Nat)"/>
    <property type="match status" value="1"/>
</dbReference>
<dbReference type="PROSITE" id="PS51186">
    <property type="entry name" value="GNAT"/>
    <property type="match status" value="1"/>
</dbReference>
<dbReference type="Proteomes" id="UP000460949">
    <property type="component" value="Unassembled WGS sequence"/>
</dbReference>
<accession>A0A845DPD3</accession>
<dbReference type="RefSeq" id="WP_160835216.1">
    <property type="nucleotide sequence ID" value="NZ_WMET01000001.1"/>
</dbReference>
<reference evidence="2 3" key="1">
    <citation type="submission" date="2019-11" db="EMBL/GenBank/DDBJ databases">
        <title>Genome sequences of 17 halophilic strains isolated from different environments.</title>
        <authorList>
            <person name="Furrow R.E."/>
        </authorList>
    </citation>
    <scope>NUCLEOTIDE SEQUENCE [LARGE SCALE GENOMIC DNA]</scope>
    <source>
        <strain evidence="2 3">22511_23_Filter</strain>
    </source>
</reference>
<protein>
    <submittedName>
        <fullName evidence="2">GNAT family N-acetyltransferase</fullName>
    </submittedName>
</protein>
<gene>
    <name evidence="2" type="ORF">GLW04_02640</name>
</gene>
<dbReference type="InterPro" id="IPR016181">
    <property type="entry name" value="Acyl_CoA_acyltransferase"/>
</dbReference>
<evidence type="ECO:0000313" key="3">
    <source>
        <dbReference type="Proteomes" id="UP000460949"/>
    </source>
</evidence>
<dbReference type="Pfam" id="PF00583">
    <property type="entry name" value="Acetyltransf_1"/>
    <property type="match status" value="1"/>
</dbReference>
<dbReference type="Gene3D" id="3.40.630.30">
    <property type="match status" value="1"/>
</dbReference>
<dbReference type="InterPro" id="IPR000182">
    <property type="entry name" value="GNAT_dom"/>
</dbReference>
<dbReference type="GO" id="GO:0016747">
    <property type="term" value="F:acyltransferase activity, transferring groups other than amino-acyl groups"/>
    <property type="evidence" value="ECO:0007669"/>
    <property type="project" value="InterPro"/>
</dbReference>
<dbReference type="AlphaFoldDB" id="A0A845DPD3"/>
<feature type="domain" description="N-acetyltransferase" evidence="1">
    <location>
        <begin position="6"/>
        <end position="150"/>
    </location>
</feature>
<name>A0A845DPD3_9BACI</name>
<evidence type="ECO:0000259" key="1">
    <source>
        <dbReference type="PROSITE" id="PS51186"/>
    </source>
</evidence>
<proteinExistence type="predicted"/>
<dbReference type="CDD" id="cd04301">
    <property type="entry name" value="NAT_SF"/>
    <property type="match status" value="1"/>
</dbReference>
<sequence length="161" mass="18542">MDKEKFHIQEITPEETYLLRHQILRPHQSFAACQYDTDHDADTFHLGAFTKEKLIGTASFYHEPTLVIGGAHSYRLRAMAVLQEYRGRSAGRALILDGQKRIKNAGGDLLWCKGRTSVQPFYEKLGFSPYGDVFDYPPIGQHIILYKKLFKEEEACLNKMF</sequence>
<evidence type="ECO:0000313" key="2">
    <source>
        <dbReference type="EMBL" id="MYL18769.1"/>
    </source>
</evidence>
<comment type="caution">
    <text evidence="2">The sequence shown here is derived from an EMBL/GenBank/DDBJ whole genome shotgun (WGS) entry which is preliminary data.</text>
</comment>
<dbReference type="EMBL" id="WMET01000001">
    <property type="protein sequence ID" value="MYL18769.1"/>
    <property type="molecule type" value="Genomic_DNA"/>
</dbReference>
<keyword evidence="2" id="KW-0808">Transferase</keyword>